<name>A0ABS9APA5_9GAMM</name>
<feature type="domain" description="AB hydrolase-1" evidence="2">
    <location>
        <begin position="4"/>
        <end position="224"/>
    </location>
</feature>
<proteinExistence type="predicted"/>
<dbReference type="RefSeq" id="WP_010629132.1">
    <property type="nucleotide sequence ID" value="NZ_JABFTV010000002.1"/>
</dbReference>
<gene>
    <name evidence="3" type="ORF">HOP59_06070</name>
</gene>
<organism evidence="3 4">
    <name type="scientific">Billgrantia aerodenitrificans</name>
    <dbReference type="NCBI Taxonomy" id="2733483"/>
    <lineage>
        <taxon>Bacteria</taxon>
        <taxon>Pseudomonadati</taxon>
        <taxon>Pseudomonadota</taxon>
        <taxon>Gammaproteobacteria</taxon>
        <taxon>Oceanospirillales</taxon>
        <taxon>Halomonadaceae</taxon>
        <taxon>Billgrantia</taxon>
    </lineage>
</organism>
<protein>
    <submittedName>
        <fullName evidence="3">Alpha/beta fold hydrolase</fullName>
    </submittedName>
</protein>
<sequence length="243" mass="26307">MTAMVLLSGWGIDARIWQPLAPYWPAGMEVHAPDWPGYGERRAESHPASLPELASLMRDALPADAIWVGWSLGGLLAGALLAHLPPPRALVLIGTAARFCQAGGVSATELDTFRRAFERQPQATWQHFLRWQLQGEPTPRTAHRRLLDLIGPRPSASLHTLEAGLEQLAGIDLTLQFATPPCPIRRVAGAHDGLLGEEARHSADLVLADTGHCPMLSCPTALAAYLTQLRKEVAADDKHEAAI</sequence>
<dbReference type="EMBL" id="JABFTV010000002">
    <property type="protein sequence ID" value="MCE8023690.1"/>
    <property type="molecule type" value="Genomic_DNA"/>
</dbReference>
<comment type="caution">
    <text evidence="3">The sequence shown here is derived from an EMBL/GenBank/DDBJ whole genome shotgun (WGS) entry which is preliminary data.</text>
</comment>
<accession>A0ABS9APA5</accession>
<dbReference type="PANTHER" id="PTHR43798:SF31">
    <property type="entry name" value="AB HYDROLASE SUPERFAMILY PROTEIN YCLE"/>
    <property type="match status" value="1"/>
</dbReference>
<evidence type="ECO:0000259" key="2">
    <source>
        <dbReference type="Pfam" id="PF12697"/>
    </source>
</evidence>
<dbReference type="PANTHER" id="PTHR43798">
    <property type="entry name" value="MONOACYLGLYCEROL LIPASE"/>
    <property type="match status" value="1"/>
</dbReference>
<dbReference type="Pfam" id="PF12697">
    <property type="entry name" value="Abhydrolase_6"/>
    <property type="match status" value="1"/>
</dbReference>
<dbReference type="SUPFAM" id="SSF53474">
    <property type="entry name" value="alpha/beta-Hydrolases"/>
    <property type="match status" value="1"/>
</dbReference>
<dbReference type="InterPro" id="IPR000073">
    <property type="entry name" value="AB_hydrolase_1"/>
</dbReference>
<keyword evidence="4" id="KW-1185">Reference proteome</keyword>
<dbReference type="InterPro" id="IPR050266">
    <property type="entry name" value="AB_hydrolase_sf"/>
</dbReference>
<evidence type="ECO:0000313" key="3">
    <source>
        <dbReference type="EMBL" id="MCE8023690.1"/>
    </source>
</evidence>
<reference evidence="3 4" key="1">
    <citation type="journal article" date="2021" name="Front. Microbiol.">
        <title>Aerobic Denitrification and Heterotrophic Sulfur Oxidation in the Genus Halomonas Revealed by Six Novel Species Characterizations and Genome-Based Analysis.</title>
        <authorList>
            <person name="Wang L."/>
            <person name="Shao Z."/>
        </authorList>
    </citation>
    <scope>NUCLEOTIDE SEQUENCE [LARGE SCALE GENOMIC DNA]</scope>
    <source>
        <strain evidence="3 4">MCCC 1A11058</strain>
    </source>
</reference>
<evidence type="ECO:0000256" key="1">
    <source>
        <dbReference type="ARBA" id="ARBA00022801"/>
    </source>
</evidence>
<dbReference type="InterPro" id="IPR029058">
    <property type="entry name" value="AB_hydrolase_fold"/>
</dbReference>
<keyword evidence="1 3" id="KW-0378">Hydrolase</keyword>
<evidence type="ECO:0000313" key="4">
    <source>
        <dbReference type="Proteomes" id="UP001320272"/>
    </source>
</evidence>
<dbReference type="Proteomes" id="UP001320272">
    <property type="component" value="Unassembled WGS sequence"/>
</dbReference>
<dbReference type="GO" id="GO:0016787">
    <property type="term" value="F:hydrolase activity"/>
    <property type="evidence" value="ECO:0007669"/>
    <property type="project" value="UniProtKB-KW"/>
</dbReference>
<dbReference type="Gene3D" id="3.40.50.1820">
    <property type="entry name" value="alpha/beta hydrolase"/>
    <property type="match status" value="1"/>
</dbReference>